<keyword evidence="2" id="KW-1185">Reference proteome</keyword>
<evidence type="ECO:0008006" key="3">
    <source>
        <dbReference type="Google" id="ProtNLM"/>
    </source>
</evidence>
<organism evidence="1 2">
    <name type="scientific">Parabacteroides gordonii MS-1 = DSM 23371</name>
    <dbReference type="NCBI Taxonomy" id="1203610"/>
    <lineage>
        <taxon>Bacteria</taxon>
        <taxon>Pseudomonadati</taxon>
        <taxon>Bacteroidota</taxon>
        <taxon>Bacteroidia</taxon>
        <taxon>Bacteroidales</taxon>
        <taxon>Tannerellaceae</taxon>
        <taxon>Parabacteroides</taxon>
    </lineage>
</organism>
<dbReference type="PATRIC" id="fig|1203610.3.peg.5303"/>
<dbReference type="EMBL" id="AQHW01000029">
    <property type="protein sequence ID" value="KKB47544.1"/>
    <property type="molecule type" value="Genomic_DNA"/>
</dbReference>
<dbReference type="SUPFAM" id="SSF52540">
    <property type="entry name" value="P-loop containing nucleoside triphosphate hydrolases"/>
    <property type="match status" value="1"/>
</dbReference>
<name>A0A0F5IPR4_9BACT</name>
<reference evidence="1 2" key="1">
    <citation type="submission" date="2013-04" db="EMBL/GenBank/DDBJ databases">
        <title>The Genome Sequence of Parabacteroides gordonii DSM 23371.</title>
        <authorList>
            <consortium name="The Broad Institute Genomics Platform"/>
            <person name="Earl A."/>
            <person name="Ward D."/>
            <person name="Feldgarden M."/>
            <person name="Gevers D."/>
            <person name="Martens E."/>
            <person name="Sakamoto M."/>
            <person name="Benno Y."/>
            <person name="Suzuki N."/>
            <person name="Matsunaga N."/>
            <person name="Koshihara K."/>
            <person name="Seki M."/>
            <person name="Komiya H."/>
            <person name="Walker B."/>
            <person name="Young S."/>
            <person name="Zeng Q."/>
            <person name="Gargeya S."/>
            <person name="Fitzgerald M."/>
            <person name="Haas B."/>
            <person name="Abouelleil A."/>
            <person name="Allen A.W."/>
            <person name="Alvarado L."/>
            <person name="Arachchi H.M."/>
            <person name="Berlin A.M."/>
            <person name="Chapman S.B."/>
            <person name="Gainer-Dewar J."/>
            <person name="Goldberg J."/>
            <person name="Griggs A."/>
            <person name="Gujja S."/>
            <person name="Hansen M."/>
            <person name="Howarth C."/>
            <person name="Imamovic A."/>
            <person name="Ireland A."/>
            <person name="Larimer J."/>
            <person name="McCowan C."/>
            <person name="Murphy C."/>
            <person name="Pearson M."/>
            <person name="Poon T.W."/>
            <person name="Priest M."/>
            <person name="Roberts A."/>
            <person name="Saif S."/>
            <person name="Shea T."/>
            <person name="Sisk P."/>
            <person name="Sykes S."/>
            <person name="Wortman J."/>
            <person name="Nusbaum C."/>
            <person name="Birren B."/>
        </authorList>
    </citation>
    <scope>NUCLEOTIDE SEQUENCE [LARGE SCALE GENOMIC DNA]</scope>
    <source>
        <strain evidence="1 2">MS-1</strain>
    </source>
</reference>
<evidence type="ECO:0000313" key="1">
    <source>
        <dbReference type="EMBL" id="KKB47544.1"/>
    </source>
</evidence>
<evidence type="ECO:0000313" key="2">
    <source>
        <dbReference type="Proteomes" id="UP000033035"/>
    </source>
</evidence>
<protein>
    <recommendedName>
        <fullName evidence="3">Sulfotransferase domain-containing protein</fullName>
    </recommendedName>
</protein>
<comment type="caution">
    <text evidence="1">The sequence shown here is derived from an EMBL/GenBank/DDBJ whole genome shotgun (WGS) entry which is preliminary data.</text>
</comment>
<dbReference type="HOGENOM" id="CLU_1160208_0_0_10"/>
<dbReference type="Gene3D" id="3.40.50.300">
    <property type="entry name" value="P-loop containing nucleotide triphosphate hydrolases"/>
    <property type="match status" value="1"/>
</dbReference>
<gene>
    <name evidence="1" type="ORF">HMPREF1536_05188</name>
</gene>
<accession>A0A0F5IPR4</accession>
<proteinExistence type="predicted"/>
<dbReference type="STRING" id="1203610.HMPREF1536_05188"/>
<dbReference type="Proteomes" id="UP000033035">
    <property type="component" value="Unassembled WGS sequence"/>
</dbReference>
<dbReference type="InterPro" id="IPR027417">
    <property type="entry name" value="P-loop_NTPase"/>
</dbReference>
<sequence length="246" mass="29324">MIVDKERKVIFLHNPKCGGTFLRDIYIEKYGETEGTKWWGSFTPEYNTDLGHITYNDLSRFIPDWREYRIVVMVRNPYHRFYSAIKEVKSRLIGIKKIGFIKIYYAFVTKDGLRLKGKTALFRSVCSGTYPYSLQKLFTVSAENCCKRIFSLKRSKQDLFIRNKSIPWLNPQSYFWGKEVEVFYYESESDWIKLLDIFGLSEYQSRLSIAKDYVIPNYMHAMIEKLYPEDMELFLRYATPKITIKK</sequence>
<dbReference type="RefSeq" id="WP_044192266.1">
    <property type="nucleotide sequence ID" value="NZ_AUAE01000025.1"/>
</dbReference>
<dbReference type="AlphaFoldDB" id="A0A0F5IPR4"/>